<dbReference type="EMBL" id="JASNFN010000037">
    <property type="protein sequence ID" value="MDP5185107.1"/>
    <property type="molecule type" value="Genomic_DNA"/>
</dbReference>
<organism evidence="3 4">
    <name type="scientific">Blastococcus carthaginiensis</name>
    <dbReference type="NCBI Taxonomy" id="3050034"/>
    <lineage>
        <taxon>Bacteria</taxon>
        <taxon>Bacillati</taxon>
        <taxon>Actinomycetota</taxon>
        <taxon>Actinomycetes</taxon>
        <taxon>Geodermatophilales</taxon>
        <taxon>Geodermatophilaceae</taxon>
        <taxon>Blastococcus</taxon>
    </lineage>
</organism>
<dbReference type="RefSeq" id="WP_306001633.1">
    <property type="nucleotide sequence ID" value="NZ_JASNFN010000037.1"/>
</dbReference>
<evidence type="ECO:0000256" key="1">
    <source>
        <dbReference type="SAM" id="MobiDB-lite"/>
    </source>
</evidence>
<keyword evidence="4" id="KW-1185">Reference proteome</keyword>
<name>A0ABT9IHQ6_9ACTN</name>
<reference evidence="4" key="1">
    <citation type="submission" date="2023-05" db="EMBL/GenBank/DDBJ databases">
        <title>Draft genome of Pseudofrankia sp. BMG5.37.</title>
        <authorList>
            <person name="Gtari M."/>
            <person name="Ghodhbane F."/>
            <person name="Sbissi I."/>
        </authorList>
    </citation>
    <scope>NUCLEOTIDE SEQUENCE [LARGE SCALE GENOMIC DNA]</scope>
    <source>
        <strain evidence="4">BMG 814</strain>
    </source>
</reference>
<gene>
    <name evidence="3" type="ORF">QOZ88_20945</name>
</gene>
<keyword evidence="2" id="KW-0812">Transmembrane</keyword>
<proteinExistence type="predicted"/>
<feature type="region of interest" description="Disordered" evidence="1">
    <location>
        <begin position="1"/>
        <end position="69"/>
    </location>
</feature>
<accession>A0ABT9IHQ6</accession>
<feature type="compositionally biased region" description="Gly residues" evidence="1">
    <location>
        <begin position="34"/>
        <end position="53"/>
    </location>
</feature>
<feature type="transmembrane region" description="Helical" evidence="2">
    <location>
        <begin position="76"/>
        <end position="97"/>
    </location>
</feature>
<comment type="caution">
    <text evidence="3">The sequence shown here is derived from an EMBL/GenBank/DDBJ whole genome shotgun (WGS) entry which is preliminary data.</text>
</comment>
<sequence>MSTDNPNPSGATAGSGRPDPTVVPPVPAAAGPTDGTGAGVLPGGVVPGAGVPGGAAPAPDGQQASEPGWASRNSGLLIAALVAIVVAAIAIAGLILWRGGIDDDNAATEAAVTRALAEQGGEVETIECDGDTCAAIIGGQAYTVLVQVDEDGEQHFGVAAYTGD</sequence>
<evidence type="ECO:0000256" key="2">
    <source>
        <dbReference type="SAM" id="Phobius"/>
    </source>
</evidence>
<keyword evidence="2" id="KW-1133">Transmembrane helix</keyword>
<feature type="compositionally biased region" description="Polar residues" evidence="1">
    <location>
        <begin position="1"/>
        <end position="12"/>
    </location>
</feature>
<evidence type="ECO:0000313" key="4">
    <source>
        <dbReference type="Proteomes" id="UP001233673"/>
    </source>
</evidence>
<evidence type="ECO:0000313" key="3">
    <source>
        <dbReference type="EMBL" id="MDP5185107.1"/>
    </source>
</evidence>
<evidence type="ECO:0008006" key="5">
    <source>
        <dbReference type="Google" id="ProtNLM"/>
    </source>
</evidence>
<protein>
    <recommendedName>
        <fullName evidence="5">DUF4333 domain-containing protein</fullName>
    </recommendedName>
</protein>
<keyword evidence="2" id="KW-0472">Membrane</keyword>
<dbReference type="Proteomes" id="UP001233673">
    <property type="component" value="Unassembled WGS sequence"/>
</dbReference>